<accession>A0A6J3MEN1</accession>
<feature type="region of interest" description="Disordered" evidence="1">
    <location>
        <begin position="62"/>
        <end position="152"/>
    </location>
</feature>
<sequence length="152" mass="16567">MPSRGPRPESTIAQIFADDLDAMFGLTPEVEQLTQTVEDKKLKVSSGNRELQELEARLKKAEQRLARVSRNNSPATSPTSEQPPILENAQQAAAPSAASNKHPLAQQPSFPASRPATSQQQQAEAHRQQGFHNANGNNANEYVMVDRTAARA</sequence>
<keyword evidence="2" id="KW-1185">Reference proteome</keyword>
<evidence type="ECO:0000313" key="3">
    <source>
        <dbReference type="RefSeq" id="XP_033463374.1"/>
    </source>
</evidence>
<dbReference type="Proteomes" id="UP000504637">
    <property type="component" value="Unplaced"/>
</dbReference>
<dbReference type="OrthoDB" id="5408734at2759"/>
<feature type="compositionally biased region" description="Low complexity" evidence="1">
    <location>
        <begin position="89"/>
        <end position="99"/>
    </location>
</feature>
<gene>
    <name evidence="3" type="ORF">K489DRAFT_407090</name>
</gene>
<dbReference type="RefSeq" id="XP_033463374.1">
    <property type="nucleotide sequence ID" value="XM_033607330.1"/>
</dbReference>
<organism evidence="3">
    <name type="scientific">Dissoconium aciculare CBS 342.82</name>
    <dbReference type="NCBI Taxonomy" id="1314786"/>
    <lineage>
        <taxon>Eukaryota</taxon>
        <taxon>Fungi</taxon>
        <taxon>Dikarya</taxon>
        <taxon>Ascomycota</taxon>
        <taxon>Pezizomycotina</taxon>
        <taxon>Dothideomycetes</taxon>
        <taxon>Dothideomycetidae</taxon>
        <taxon>Mycosphaerellales</taxon>
        <taxon>Dissoconiaceae</taxon>
        <taxon>Dissoconium</taxon>
    </lineage>
</organism>
<reference evidence="3" key="1">
    <citation type="submission" date="2020-01" db="EMBL/GenBank/DDBJ databases">
        <authorList>
            <consortium name="DOE Joint Genome Institute"/>
            <person name="Haridas S."/>
            <person name="Albert R."/>
            <person name="Binder M."/>
            <person name="Bloem J."/>
            <person name="Labutti K."/>
            <person name="Salamov A."/>
            <person name="Andreopoulos B."/>
            <person name="Baker S.E."/>
            <person name="Barry K."/>
            <person name="Bills G."/>
            <person name="Bluhm B.H."/>
            <person name="Cannon C."/>
            <person name="Castanera R."/>
            <person name="Culley D.E."/>
            <person name="Daum C."/>
            <person name="Ezra D."/>
            <person name="Gonzalez J.B."/>
            <person name="Henrissat B."/>
            <person name="Kuo A."/>
            <person name="Liang C."/>
            <person name="Lipzen A."/>
            <person name="Lutzoni F."/>
            <person name="Magnuson J."/>
            <person name="Mondo S."/>
            <person name="Nolan M."/>
            <person name="Ohm R."/>
            <person name="Pangilinan J."/>
            <person name="Park H.-J."/>
            <person name="Ramirez L."/>
            <person name="Alfaro M."/>
            <person name="Sun H."/>
            <person name="Tritt A."/>
            <person name="Yoshinaga Y."/>
            <person name="Zwiers L.-H."/>
            <person name="Turgeon B.G."/>
            <person name="Goodwin S.B."/>
            <person name="Spatafora J.W."/>
            <person name="Crous P.W."/>
            <person name="Grigoriev I.V."/>
        </authorList>
    </citation>
    <scope>NUCLEOTIDE SEQUENCE</scope>
    <source>
        <strain evidence="3">CBS 342.82</strain>
    </source>
</reference>
<reference evidence="3" key="2">
    <citation type="submission" date="2020-04" db="EMBL/GenBank/DDBJ databases">
        <authorList>
            <consortium name="NCBI Genome Project"/>
        </authorList>
    </citation>
    <scope>NUCLEOTIDE SEQUENCE</scope>
    <source>
        <strain evidence="3">CBS 342.82</strain>
    </source>
</reference>
<feature type="compositionally biased region" description="Polar residues" evidence="1">
    <location>
        <begin position="130"/>
        <end position="140"/>
    </location>
</feature>
<evidence type="ECO:0000313" key="2">
    <source>
        <dbReference type="Proteomes" id="UP000504637"/>
    </source>
</evidence>
<dbReference type="GeneID" id="54365130"/>
<name>A0A6J3MEN1_9PEZI</name>
<proteinExistence type="predicted"/>
<dbReference type="AlphaFoldDB" id="A0A6J3MEN1"/>
<reference evidence="3" key="3">
    <citation type="submission" date="2025-08" db="UniProtKB">
        <authorList>
            <consortium name="RefSeq"/>
        </authorList>
    </citation>
    <scope>IDENTIFICATION</scope>
    <source>
        <strain evidence="3">CBS 342.82</strain>
    </source>
</reference>
<evidence type="ECO:0000256" key="1">
    <source>
        <dbReference type="SAM" id="MobiDB-lite"/>
    </source>
</evidence>
<feature type="compositionally biased region" description="Polar residues" evidence="1">
    <location>
        <begin position="106"/>
        <end position="118"/>
    </location>
</feature>
<protein>
    <submittedName>
        <fullName evidence="3">Uncharacterized protein</fullName>
    </submittedName>
</protein>
<feature type="compositionally biased region" description="Polar residues" evidence="1">
    <location>
        <begin position="69"/>
        <end position="82"/>
    </location>
</feature>